<proteinExistence type="predicted"/>
<sequence>MLDKELLHKTWLQACTVRRAVGLCDSGSDERQRAETTPRSRPPSRRTPRTPHSPTCPPHPIRISPLFIFTSTPVAEFAWVSLF</sequence>
<evidence type="ECO:0000256" key="1">
    <source>
        <dbReference type="SAM" id="MobiDB-lite"/>
    </source>
</evidence>
<dbReference type="Proteomes" id="UP001497472">
    <property type="component" value="Unassembled WGS sequence"/>
</dbReference>
<name>A0AAV1JLQ4_9NEOP</name>
<comment type="caution">
    <text evidence="2">The sequence shown here is derived from an EMBL/GenBank/DDBJ whole genome shotgun (WGS) entry which is preliminary data.</text>
</comment>
<feature type="compositionally biased region" description="Basic and acidic residues" evidence="1">
    <location>
        <begin position="28"/>
        <end position="38"/>
    </location>
</feature>
<evidence type="ECO:0000313" key="2">
    <source>
        <dbReference type="EMBL" id="CAK1549517.1"/>
    </source>
</evidence>
<dbReference type="AlphaFoldDB" id="A0AAV1JLQ4"/>
<organism evidence="2 3">
    <name type="scientific">Leptosia nina</name>
    <dbReference type="NCBI Taxonomy" id="320188"/>
    <lineage>
        <taxon>Eukaryota</taxon>
        <taxon>Metazoa</taxon>
        <taxon>Ecdysozoa</taxon>
        <taxon>Arthropoda</taxon>
        <taxon>Hexapoda</taxon>
        <taxon>Insecta</taxon>
        <taxon>Pterygota</taxon>
        <taxon>Neoptera</taxon>
        <taxon>Endopterygota</taxon>
        <taxon>Lepidoptera</taxon>
        <taxon>Glossata</taxon>
        <taxon>Ditrysia</taxon>
        <taxon>Papilionoidea</taxon>
        <taxon>Pieridae</taxon>
        <taxon>Pierinae</taxon>
        <taxon>Leptosia</taxon>
    </lineage>
</organism>
<accession>A0AAV1JLQ4</accession>
<dbReference type="EMBL" id="CAVLEF010000039">
    <property type="protein sequence ID" value="CAK1549517.1"/>
    <property type="molecule type" value="Genomic_DNA"/>
</dbReference>
<reference evidence="2 3" key="1">
    <citation type="submission" date="2023-11" db="EMBL/GenBank/DDBJ databases">
        <authorList>
            <person name="Okamura Y."/>
        </authorList>
    </citation>
    <scope>NUCLEOTIDE SEQUENCE [LARGE SCALE GENOMIC DNA]</scope>
</reference>
<evidence type="ECO:0000313" key="3">
    <source>
        <dbReference type="Proteomes" id="UP001497472"/>
    </source>
</evidence>
<keyword evidence="3" id="KW-1185">Reference proteome</keyword>
<protein>
    <submittedName>
        <fullName evidence="2">Uncharacterized protein</fullName>
    </submittedName>
</protein>
<feature type="region of interest" description="Disordered" evidence="1">
    <location>
        <begin position="26"/>
        <end position="58"/>
    </location>
</feature>
<gene>
    <name evidence="2" type="ORF">LNINA_LOCUS8809</name>
</gene>